<proteinExistence type="predicted"/>
<evidence type="ECO:0000313" key="1">
    <source>
        <dbReference type="EMBL" id="PJE78963.1"/>
    </source>
</evidence>
<keyword evidence="1" id="KW-0808">Transferase</keyword>
<dbReference type="Gene3D" id="3.40.50.150">
    <property type="entry name" value="Vaccinia Virus protein VP39"/>
    <property type="match status" value="1"/>
</dbReference>
<keyword evidence="1" id="KW-0489">Methyltransferase</keyword>
<dbReference type="GO" id="GO:0004719">
    <property type="term" value="F:protein-L-isoaspartate (D-aspartate) O-methyltransferase activity"/>
    <property type="evidence" value="ECO:0007669"/>
    <property type="project" value="UniProtKB-EC"/>
</dbReference>
<organism evidence="1">
    <name type="scientific">invertebrate metagenome</name>
    <dbReference type="NCBI Taxonomy" id="1711999"/>
    <lineage>
        <taxon>unclassified sequences</taxon>
        <taxon>metagenomes</taxon>
        <taxon>organismal metagenomes</taxon>
    </lineage>
</organism>
<dbReference type="EC" id="2.1.1.77" evidence="1"/>
<dbReference type="AlphaFoldDB" id="A0A2H9T6X4"/>
<gene>
    <name evidence="1" type="primary">pcm</name>
    <name evidence="1" type="ORF">CI610_02086</name>
</gene>
<dbReference type="CDD" id="cd02440">
    <property type="entry name" value="AdoMet_MTases"/>
    <property type="match status" value="1"/>
</dbReference>
<comment type="caution">
    <text evidence="1">The sequence shown here is derived from an EMBL/GenBank/DDBJ whole genome shotgun (WGS) entry which is preliminary data.</text>
</comment>
<sequence>MLPLKHFLNPLRICCQAYWSGWRDTASVIIRYYRTHPFFASFCWLKLAYMIDTPWLVARRYQNKTDPYAYGETPLMSLKTIMEAANLTTEDHVAELGSGSGYTALWLGSIARCKVTAIEKIPLFCWRLQRTVKRFRLESVHVHCKDYLSADLSGVTLVYACACNLSNDRIQQLAHKLITLPAGTRVITVSYPLHALHPHKIFTAFRQLPIQFHWGTCQVFIQTITEIPAKQ</sequence>
<reference evidence="1" key="1">
    <citation type="journal article" date="2017" name="Appl. Environ. Microbiol.">
        <title>Molecular characterization of an Endozoicomonas-like organism causing infection in king scallop Pecten maximus L.</title>
        <authorList>
            <person name="Cano I."/>
            <person name="van Aerle R."/>
            <person name="Ross S."/>
            <person name="Verner-Jeffreys D.W."/>
            <person name="Paley R.K."/>
            <person name="Rimmer G."/>
            <person name="Ryder D."/>
            <person name="Hooper P."/>
            <person name="Stone D."/>
            <person name="Feist S.W."/>
        </authorList>
    </citation>
    <scope>NUCLEOTIDE SEQUENCE</scope>
</reference>
<accession>A0A2H9T6X4</accession>
<dbReference type="EMBL" id="NSIT01000111">
    <property type="protein sequence ID" value="PJE78963.1"/>
    <property type="molecule type" value="Genomic_DNA"/>
</dbReference>
<dbReference type="SUPFAM" id="SSF53335">
    <property type="entry name" value="S-adenosyl-L-methionine-dependent methyltransferases"/>
    <property type="match status" value="1"/>
</dbReference>
<dbReference type="InterPro" id="IPR029063">
    <property type="entry name" value="SAM-dependent_MTases_sf"/>
</dbReference>
<name>A0A2H9T6X4_9ZZZZ</name>
<protein>
    <submittedName>
        <fullName evidence="1">Protein-L-isoaspartate O-methyltransferase</fullName>
        <ecNumber evidence="1">2.1.1.77</ecNumber>
    </submittedName>
</protein>
<dbReference type="GO" id="GO:0032259">
    <property type="term" value="P:methylation"/>
    <property type="evidence" value="ECO:0007669"/>
    <property type="project" value="UniProtKB-KW"/>
</dbReference>
<dbReference type="Pfam" id="PF01135">
    <property type="entry name" value="PCMT"/>
    <property type="match status" value="1"/>
</dbReference>